<organism evidence="1">
    <name type="scientific">viral metagenome</name>
    <dbReference type="NCBI Taxonomy" id="1070528"/>
    <lineage>
        <taxon>unclassified sequences</taxon>
        <taxon>metagenomes</taxon>
        <taxon>organismal metagenomes</taxon>
    </lineage>
</organism>
<dbReference type="EMBL" id="MN739215">
    <property type="protein sequence ID" value="QHS94003.1"/>
    <property type="molecule type" value="Genomic_DNA"/>
</dbReference>
<evidence type="ECO:0000313" key="1">
    <source>
        <dbReference type="EMBL" id="QHS94003.1"/>
    </source>
</evidence>
<accession>A0A6C0BRV1</accession>
<reference evidence="1" key="1">
    <citation type="journal article" date="2020" name="Nature">
        <title>Giant virus diversity and host interactions through global metagenomics.</title>
        <authorList>
            <person name="Schulz F."/>
            <person name="Roux S."/>
            <person name="Paez-Espino D."/>
            <person name="Jungbluth S."/>
            <person name="Walsh D.A."/>
            <person name="Denef V.J."/>
            <person name="McMahon K.D."/>
            <person name="Konstantinidis K.T."/>
            <person name="Eloe-Fadrosh E.A."/>
            <person name="Kyrpides N.C."/>
            <person name="Woyke T."/>
        </authorList>
    </citation>
    <scope>NUCLEOTIDE SEQUENCE</scope>
    <source>
        <strain evidence="1">GVMAG-M-3300018416-26</strain>
    </source>
</reference>
<protein>
    <submittedName>
        <fullName evidence="1">Uncharacterized protein</fullName>
    </submittedName>
</protein>
<dbReference type="AlphaFoldDB" id="A0A6C0BRV1"/>
<name>A0A6C0BRV1_9ZZZZ</name>
<proteinExistence type="predicted"/>
<sequence>MEKISTPNYLTDLLLQYKETIAELKNDKIVLQQIIHNFLPNQKENDIHSVNDNSDVSNEIKNVTLSDELNFLFSIADEFNYSYPKKKLTFPSIDYFKKKGISRYIIQKNNGLKALRYKYIESRK</sequence>